<organism evidence="1 2">
    <name type="scientific">Kaistella gelatinilytica</name>
    <dbReference type="NCBI Taxonomy" id="2787636"/>
    <lineage>
        <taxon>Bacteria</taxon>
        <taxon>Pseudomonadati</taxon>
        <taxon>Bacteroidota</taxon>
        <taxon>Flavobacteriia</taxon>
        <taxon>Flavobacteriales</taxon>
        <taxon>Weeksellaceae</taxon>
        <taxon>Chryseobacterium group</taxon>
        <taxon>Kaistella</taxon>
    </lineage>
</organism>
<proteinExistence type="predicted"/>
<name>A0ABS0F796_9FLAO</name>
<sequence>MKNIEDCRKKLEMAYNKVGKMISDNKFEEYKAVISRRENNMAASMYLSKSKSEERVNDLLNDFNSGFKVKPIAEDSIMFLYGQNKVAMLKKPNGESALYLENAETEEELMLDISFFIPEGKTEFEII</sequence>
<protein>
    <submittedName>
        <fullName evidence="1">Uncharacterized protein</fullName>
    </submittedName>
</protein>
<dbReference type="EMBL" id="JADPVI010000001">
    <property type="protein sequence ID" value="MBF8455573.1"/>
    <property type="molecule type" value="Genomic_DNA"/>
</dbReference>
<evidence type="ECO:0000313" key="1">
    <source>
        <dbReference type="EMBL" id="MBF8455573.1"/>
    </source>
</evidence>
<reference evidence="1 2" key="1">
    <citation type="submission" date="2020-11" db="EMBL/GenBank/DDBJ databases">
        <title>Kaistella gelatinilytica sp. nov., a flavobacterium isolated from Antarctic Soil.</title>
        <authorList>
            <person name="Li J."/>
        </authorList>
    </citation>
    <scope>NUCLEOTIDE SEQUENCE [LARGE SCALE GENOMIC DNA]</scope>
    <source>
        <strain evidence="1 2">G5-32</strain>
    </source>
</reference>
<dbReference type="RefSeq" id="WP_196078148.1">
    <property type="nucleotide sequence ID" value="NZ_JADPVI010000001.1"/>
</dbReference>
<gene>
    <name evidence="1" type="ORF">IV494_00120</name>
</gene>
<keyword evidence="2" id="KW-1185">Reference proteome</keyword>
<dbReference type="Proteomes" id="UP000660070">
    <property type="component" value="Unassembled WGS sequence"/>
</dbReference>
<evidence type="ECO:0000313" key="2">
    <source>
        <dbReference type="Proteomes" id="UP000660070"/>
    </source>
</evidence>
<accession>A0ABS0F796</accession>
<comment type="caution">
    <text evidence="1">The sequence shown here is derived from an EMBL/GenBank/DDBJ whole genome shotgun (WGS) entry which is preliminary data.</text>
</comment>